<evidence type="ECO:0000313" key="2">
    <source>
        <dbReference type="Proteomes" id="UP001189143"/>
    </source>
</evidence>
<proteinExistence type="predicted"/>
<evidence type="ECO:0000313" key="1">
    <source>
        <dbReference type="EMBL" id="CAI3541358.1"/>
    </source>
</evidence>
<dbReference type="AlphaFoldDB" id="A0AAD2DBM1"/>
<protein>
    <submittedName>
        <fullName evidence="1">DUF3037 domain-containing protein</fullName>
    </submittedName>
</protein>
<comment type="caution">
    <text evidence="1">The sequence shown here is derived from an EMBL/GenBank/DDBJ whole genome shotgun (WGS) entry which is preliminary data.</text>
</comment>
<organism evidence="1 2">
    <name type="scientific">Clostridium neonatale</name>
    <dbReference type="NCBI Taxonomy" id="137838"/>
    <lineage>
        <taxon>Bacteria</taxon>
        <taxon>Bacillati</taxon>
        <taxon>Bacillota</taxon>
        <taxon>Clostridia</taxon>
        <taxon>Eubacteriales</taxon>
        <taxon>Clostridiaceae</taxon>
        <taxon>Clostridium</taxon>
    </lineage>
</organism>
<reference evidence="1" key="1">
    <citation type="submission" date="2022-10" db="EMBL/GenBank/DDBJ databases">
        <authorList>
            <person name="Aires J."/>
            <person name="Mesa V."/>
        </authorList>
    </citation>
    <scope>NUCLEOTIDE SEQUENCE</scope>
    <source>
        <strain evidence="1">Clostridium neonatale JD116</strain>
    </source>
</reference>
<gene>
    <name evidence="1" type="ORF">CNEO2_1260006</name>
</gene>
<dbReference type="RefSeq" id="WP_317048989.1">
    <property type="nucleotide sequence ID" value="NZ_CAMRXC010000032.1"/>
</dbReference>
<dbReference type="Pfam" id="PF11236">
    <property type="entry name" value="DUF3037"/>
    <property type="match status" value="1"/>
</dbReference>
<sequence>MEQARKKITYSIIRYSPSELKGEVVNVGLLFHDFAEKQVKIFMLDEYSNKLKALLENQTEMNMYKTDREILEYYLDKSKEDISGVVGDLNIASYYDENFMGQMYEYYKNQKIILSKPNVAFTRNSEALFKTILKKYVGENNVDVEKAATMNAKKYMKKIFKENENLNKRIQSDKIIRPIKDLDDLEVKIDFSFKNGRWNYMQAIPRPVTPNKNTEWFSKVQLLLDSDINNDSRIHLLYKQSDFYEDIATYNLLMYLKGRYSNLDIHNIDKQTEVKNLCNYIETEGQILVEEVS</sequence>
<dbReference type="InterPro" id="IPR021398">
    <property type="entry name" value="DUF3037"/>
</dbReference>
<dbReference type="Proteomes" id="UP001189143">
    <property type="component" value="Unassembled WGS sequence"/>
</dbReference>
<accession>A0AAD2DBM1</accession>
<dbReference type="EMBL" id="CAMTCP010000029">
    <property type="protein sequence ID" value="CAI3541358.1"/>
    <property type="molecule type" value="Genomic_DNA"/>
</dbReference>
<name>A0AAD2DBM1_9CLOT</name>